<dbReference type="SUPFAM" id="SSF54928">
    <property type="entry name" value="RNA-binding domain, RBD"/>
    <property type="match status" value="1"/>
</dbReference>
<dbReference type="Proteomes" id="UP001488838">
    <property type="component" value="Unassembled WGS sequence"/>
</dbReference>
<keyword evidence="1" id="KW-0694">RNA-binding</keyword>
<dbReference type="EMBL" id="JBBHLL010000109">
    <property type="protein sequence ID" value="KAK7815776.1"/>
    <property type="molecule type" value="Genomic_DNA"/>
</dbReference>
<protein>
    <submittedName>
        <fullName evidence="2">Uncharacterized protein</fullName>
    </submittedName>
</protein>
<name>A0AAW0INK0_MYOGA</name>
<sequence>MSDPNTKHSKGFGIVTHTTVEMQVSMNARLHKVHGRVVEPKKAVSKKDSKNIYDKTEMTKMTDRQWGKKKDFILVTFDDHVDNIVIQKHNIVNGY</sequence>
<dbReference type="GO" id="GO:0071013">
    <property type="term" value="C:catalytic step 2 spliceosome"/>
    <property type="evidence" value="ECO:0007669"/>
    <property type="project" value="TreeGrafter"/>
</dbReference>
<keyword evidence="3" id="KW-1185">Reference proteome</keyword>
<dbReference type="GO" id="GO:0000398">
    <property type="term" value="P:mRNA splicing, via spliceosome"/>
    <property type="evidence" value="ECO:0007669"/>
    <property type="project" value="TreeGrafter"/>
</dbReference>
<evidence type="ECO:0000313" key="2">
    <source>
        <dbReference type="EMBL" id="KAK7815776.1"/>
    </source>
</evidence>
<comment type="caution">
    <text evidence="2">The sequence shown here is derived from an EMBL/GenBank/DDBJ whole genome shotgun (WGS) entry which is preliminary data.</text>
</comment>
<dbReference type="GO" id="GO:0003730">
    <property type="term" value="F:mRNA 3'-UTR binding"/>
    <property type="evidence" value="ECO:0007669"/>
    <property type="project" value="TreeGrafter"/>
</dbReference>
<evidence type="ECO:0000313" key="3">
    <source>
        <dbReference type="Proteomes" id="UP001488838"/>
    </source>
</evidence>
<organism evidence="2 3">
    <name type="scientific">Myodes glareolus</name>
    <name type="common">Bank vole</name>
    <name type="synonym">Clethrionomys glareolus</name>
    <dbReference type="NCBI Taxonomy" id="447135"/>
    <lineage>
        <taxon>Eukaryota</taxon>
        <taxon>Metazoa</taxon>
        <taxon>Chordata</taxon>
        <taxon>Craniata</taxon>
        <taxon>Vertebrata</taxon>
        <taxon>Euteleostomi</taxon>
        <taxon>Mammalia</taxon>
        <taxon>Eutheria</taxon>
        <taxon>Euarchontoglires</taxon>
        <taxon>Glires</taxon>
        <taxon>Rodentia</taxon>
        <taxon>Myomorpha</taxon>
        <taxon>Muroidea</taxon>
        <taxon>Cricetidae</taxon>
        <taxon>Arvicolinae</taxon>
        <taxon>Myodes</taxon>
    </lineage>
</organism>
<dbReference type="AlphaFoldDB" id="A0AAW0INK0"/>
<gene>
    <name evidence="2" type="ORF">U0070_025236</name>
</gene>
<dbReference type="PANTHER" id="PTHR48026">
    <property type="entry name" value="HOMOLOGOUS TO DROSOPHILA SQD (SQUID) PROTEIN"/>
    <property type="match status" value="1"/>
</dbReference>
<proteinExistence type="predicted"/>
<accession>A0AAW0INK0</accession>
<dbReference type="InterPro" id="IPR035979">
    <property type="entry name" value="RBD_domain_sf"/>
</dbReference>
<dbReference type="PANTHER" id="PTHR48026:SF2">
    <property type="entry name" value="HETEROGENEOUS NUCLEAR RIBONUCLEOPROTEIN A1-RELATED"/>
    <property type="match status" value="1"/>
</dbReference>
<reference evidence="2 3" key="1">
    <citation type="journal article" date="2023" name="bioRxiv">
        <title>Conserved and derived expression patterns and positive selection on dental genes reveal complex evolutionary context of ever-growing rodent molars.</title>
        <authorList>
            <person name="Calamari Z.T."/>
            <person name="Song A."/>
            <person name="Cohen E."/>
            <person name="Akter M."/>
            <person name="Roy R.D."/>
            <person name="Hallikas O."/>
            <person name="Christensen M.M."/>
            <person name="Li P."/>
            <person name="Marangoni P."/>
            <person name="Jernvall J."/>
            <person name="Klein O.D."/>
        </authorList>
    </citation>
    <scope>NUCLEOTIDE SEQUENCE [LARGE SCALE GENOMIC DNA]</scope>
    <source>
        <strain evidence="2">V071</strain>
    </source>
</reference>
<evidence type="ECO:0000256" key="1">
    <source>
        <dbReference type="ARBA" id="ARBA00022884"/>
    </source>
</evidence>